<dbReference type="EMBL" id="CAADEY010000008">
    <property type="protein sequence ID" value="VFJ44453.1"/>
    <property type="molecule type" value="Genomic_DNA"/>
</dbReference>
<evidence type="ECO:0000313" key="1">
    <source>
        <dbReference type="EMBL" id="VFJ44453.1"/>
    </source>
</evidence>
<accession>A0A450STC8</accession>
<organism evidence="2">
    <name type="scientific">Candidatus Kentrum sp. DK</name>
    <dbReference type="NCBI Taxonomy" id="2126562"/>
    <lineage>
        <taxon>Bacteria</taxon>
        <taxon>Pseudomonadati</taxon>
        <taxon>Pseudomonadota</taxon>
        <taxon>Gammaproteobacteria</taxon>
        <taxon>Candidatus Kentrum</taxon>
    </lineage>
</organism>
<name>A0A450STC8_9GAMM</name>
<dbReference type="EMBL" id="CAADEX010000063">
    <property type="protein sequence ID" value="VFJ57108.1"/>
    <property type="molecule type" value="Genomic_DNA"/>
</dbReference>
<evidence type="ECO:0000313" key="2">
    <source>
        <dbReference type="EMBL" id="VFJ57108.1"/>
    </source>
</evidence>
<dbReference type="AlphaFoldDB" id="A0A450STC8"/>
<proteinExistence type="predicted"/>
<protein>
    <submittedName>
        <fullName evidence="2">Uncharacterized protein</fullName>
    </submittedName>
</protein>
<reference evidence="2" key="1">
    <citation type="submission" date="2019-02" db="EMBL/GenBank/DDBJ databases">
        <authorList>
            <person name="Gruber-Vodicka R. H."/>
            <person name="Seah K. B. B."/>
        </authorList>
    </citation>
    <scope>NUCLEOTIDE SEQUENCE</scope>
    <source>
        <strain evidence="1">BECK_DK161</strain>
        <strain evidence="2">BECK_DK47</strain>
    </source>
</reference>
<gene>
    <name evidence="2" type="ORF">BECKDK2373B_GA0170837_106314</name>
    <name evidence="1" type="ORF">BECKDK2373C_GA0170839_100814</name>
</gene>
<sequence length="127" mass="13075">MSSAPTGLNPYSQGQRPWIGLDVESALKGRNTSKVISPFQGSLKLISISQGVALGFMDSAPLGLVSAAKTATELSKVRSSAPKGLRKIAQGCGVAATLGLDVHHINPEGVASLYATPSGLCLWCPIT</sequence>